<protein>
    <recommendedName>
        <fullName evidence="2">HTH cro/C1-type domain-containing protein</fullName>
    </recommendedName>
</protein>
<dbReference type="Pfam" id="PF01381">
    <property type="entry name" value="HTH_3"/>
    <property type="match status" value="1"/>
</dbReference>
<evidence type="ECO:0000313" key="4">
    <source>
        <dbReference type="EMBL" id="EOU17373.1"/>
    </source>
</evidence>
<evidence type="ECO:0000256" key="1">
    <source>
        <dbReference type="ARBA" id="ARBA00023125"/>
    </source>
</evidence>
<dbReference type="EMBL" id="AHYV01000037">
    <property type="protein sequence ID" value="EOT41559.1"/>
    <property type="molecule type" value="Genomic_DNA"/>
</dbReference>
<comment type="caution">
    <text evidence="4">The sequence shown here is derived from an EMBL/GenBank/DDBJ whole genome shotgun (WGS) entry which is preliminary data.</text>
</comment>
<dbReference type="AlphaFoldDB" id="A0AAV3IVB5"/>
<organism evidence="4 6">
    <name type="scientific">Enterococcus avium ATCC 14025</name>
    <dbReference type="NCBI Taxonomy" id="1140002"/>
    <lineage>
        <taxon>Bacteria</taxon>
        <taxon>Bacillati</taxon>
        <taxon>Bacillota</taxon>
        <taxon>Bacilli</taxon>
        <taxon>Lactobacillales</taxon>
        <taxon>Enterococcaceae</taxon>
        <taxon>Enterococcus</taxon>
    </lineage>
</organism>
<evidence type="ECO:0000313" key="3">
    <source>
        <dbReference type="EMBL" id="EOT41559.1"/>
    </source>
</evidence>
<accession>A0AAV3IVB5</accession>
<proteinExistence type="predicted"/>
<reference evidence="4 6" key="2">
    <citation type="submission" date="2013-03" db="EMBL/GenBank/DDBJ databases">
        <title>The Genome Sequence of Enterococcus avium ATCC_14025 (PacBio/Illumina hybrid assembly).</title>
        <authorList>
            <consortium name="The Broad Institute Genomics Platform"/>
            <consortium name="The Broad Institute Genome Sequencing Center for Infectious Disease"/>
            <person name="Earl A."/>
            <person name="Russ C."/>
            <person name="Gilmore M."/>
            <person name="Surin D."/>
            <person name="Walker B."/>
            <person name="Young S."/>
            <person name="Zeng Q."/>
            <person name="Gargeya S."/>
            <person name="Fitzgerald M."/>
            <person name="Haas B."/>
            <person name="Abouelleil A."/>
            <person name="Allen A.W."/>
            <person name="Alvarado L."/>
            <person name="Arachchi H.M."/>
            <person name="Berlin A.M."/>
            <person name="Chapman S.B."/>
            <person name="Gainer-Dewar J."/>
            <person name="Goldberg J."/>
            <person name="Griggs A."/>
            <person name="Gujja S."/>
            <person name="Hansen M."/>
            <person name="Howarth C."/>
            <person name="Imamovic A."/>
            <person name="Ireland A."/>
            <person name="Larimer J."/>
            <person name="McCowan C."/>
            <person name="Murphy C."/>
            <person name="Pearson M."/>
            <person name="Poon T.W."/>
            <person name="Priest M."/>
            <person name="Roberts A."/>
            <person name="Saif S."/>
            <person name="Shea T."/>
            <person name="Sisk P."/>
            <person name="Sykes S."/>
            <person name="Wortman J."/>
            <person name="Nusbaum C."/>
            <person name="Birren B."/>
        </authorList>
    </citation>
    <scope>NUCLEOTIDE SEQUENCE [LARGE SCALE GENOMIC DNA]</scope>
    <source>
        <strain evidence="4 6">ATCC 14025</strain>
    </source>
</reference>
<dbReference type="Gene3D" id="1.10.260.40">
    <property type="entry name" value="lambda repressor-like DNA-binding domains"/>
    <property type="match status" value="1"/>
</dbReference>
<dbReference type="PROSITE" id="PS50943">
    <property type="entry name" value="HTH_CROC1"/>
    <property type="match status" value="1"/>
</dbReference>
<gene>
    <name evidence="4" type="ORF">I570_03391</name>
    <name evidence="3" type="ORF">OMU_03566</name>
</gene>
<evidence type="ECO:0000259" key="2">
    <source>
        <dbReference type="PROSITE" id="PS50943"/>
    </source>
</evidence>
<evidence type="ECO:0000313" key="6">
    <source>
        <dbReference type="Proteomes" id="UP000014107"/>
    </source>
</evidence>
<dbReference type="Proteomes" id="UP000014107">
    <property type="component" value="Unassembled WGS sequence"/>
</dbReference>
<dbReference type="InterPro" id="IPR010982">
    <property type="entry name" value="Lambda_DNA-bd_dom_sf"/>
</dbReference>
<reference evidence="3 5" key="1">
    <citation type="submission" date="2013-03" db="EMBL/GenBank/DDBJ databases">
        <title>The Genome Sequence of Enterococcus avium ATCC_14025 (Illumina only assembly).</title>
        <authorList>
            <consortium name="The Broad Institute Genomics Platform"/>
            <consortium name="The Broad Institute Genome Sequencing Center for Infectious Disease"/>
            <person name="Earl A."/>
            <person name="Russ C."/>
            <person name="Gilmore M."/>
            <person name="Surin D."/>
            <person name="Walker B."/>
            <person name="Young S."/>
            <person name="Zeng Q."/>
            <person name="Gargeya S."/>
            <person name="Fitzgerald M."/>
            <person name="Haas B."/>
            <person name="Abouelleil A."/>
            <person name="Allen A.W."/>
            <person name="Alvarado L."/>
            <person name="Arachchi H.M."/>
            <person name="Berlin A.M."/>
            <person name="Chapman S.B."/>
            <person name="Gainer-Dewar J."/>
            <person name="Goldberg J."/>
            <person name="Griggs A."/>
            <person name="Gujja S."/>
            <person name="Hansen M."/>
            <person name="Howarth C."/>
            <person name="Imamovic A."/>
            <person name="Ireland A."/>
            <person name="Larimer J."/>
            <person name="McCowan C."/>
            <person name="Murphy C."/>
            <person name="Pearson M."/>
            <person name="Poon T.W."/>
            <person name="Priest M."/>
            <person name="Roberts A."/>
            <person name="Saif S."/>
            <person name="Shea T."/>
            <person name="Sisk P."/>
            <person name="Sykes S."/>
            <person name="Wortman J."/>
            <person name="Nusbaum C."/>
            <person name="Birren B."/>
        </authorList>
    </citation>
    <scope>NUCLEOTIDE SEQUENCE [LARGE SCALE GENOMIC DNA]</scope>
    <source>
        <strain evidence="3 5">ATCC 14025</strain>
    </source>
</reference>
<dbReference type="InterPro" id="IPR001387">
    <property type="entry name" value="Cro/C1-type_HTH"/>
</dbReference>
<keyword evidence="5" id="KW-1185">Reference proteome</keyword>
<dbReference type="PANTHER" id="PTHR46558:SF9">
    <property type="entry name" value="TRANSCRIPTIONAL REGULATOR, PBSX FAMILY"/>
    <property type="match status" value="1"/>
</dbReference>
<dbReference type="RefSeq" id="WP_016181342.1">
    <property type="nucleotide sequence ID" value="NZ_KE136366.1"/>
</dbReference>
<dbReference type="SUPFAM" id="SSF47413">
    <property type="entry name" value="lambda repressor-like DNA-binding domains"/>
    <property type="match status" value="1"/>
</dbReference>
<dbReference type="PANTHER" id="PTHR46558">
    <property type="entry name" value="TRACRIPTIONAL REGULATORY PROTEIN-RELATED-RELATED"/>
    <property type="match status" value="1"/>
</dbReference>
<sequence length="69" mass="8227">MNVHNKIRAIRESKKIPQKKMAEELNVSRQTMTAIETMKYNPSLELTLKIAQYFEMPVEEIFQLKEEEK</sequence>
<dbReference type="Proteomes" id="UP000014104">
    <property type="component" value="Unassembled WGS sequence"/>
</dbReference>
<evidence type="ECO:0000313" key="5">
    <source>
        <dbReference type="Proteomes" id="UP000014104"/>
    </source>
</evidence>
<dbReference type="CDD" id="cd00093">
    <property type="entry name" value="HTH_XRE"/>
    <property type="match status" value="1"/>
</dbReference>
<dbReference type="SMART" id="SM00530">
    <property type="entry name" value="HTH_XRE"/>
    <property type="match status" value="1"/>
</dbReference>
<name>A0AAV3IVB5_ENTAV</name>
<keyword evidence="1" id="KW-0238">DNA-binding</keyword>
<dbReference type="EMBL" id="ASWL01000006">
    <property type="protein sequence ID" value="EOU17373.1"/>
    <property type="molecule type" value="Genomic_DNA"/>
</dbReference>
<feature type="domain" description="HTH cro/C1-type" evidence="2">
    <location>
        <begin position="7"/>
        <end position="61"/>
    </location>
</feature>
<dbReference type="GO" id="GO:0003677">
    <property type="term" value="F:DNA binding"/>
    <property type="evidence" value="ECO:0007669"/>
    <property type="project" value="UniProtKB-KW"/>
</dbReference>